<evidence type="ECO:0000256" key="1">
    <source>
        <dbReference type="SAM" id="MobiDB-lite"/>
    </source>
</evidence>
<accession>A0A0E0CV52</accession>
<dbReference type="EnsemblPlants" id="OMERI03G03430.1">
    <property type="protein sequence ID" value="OMERI03G03430.1"/>
    <property type="gene ID" value="OMERI03G03430"/>
</dbReference>
<sequence length="91" mass="9231">MAALAPNQLDRLDVGRVVSLPHTPDLVVAIGGEARAPDLVVTDGGRRQREHGARSPGEGVVPAEVTTGGGGGRRRGSVKEISSGFPPGTLA</sequence>
<evidence type="ECO:0000313" key="3">
    <source>
        <dbReference type="Proteomes" id="UP000008021"/>
    </source>
</evidence>
<dbReference type="HOGENOM" id="CLU_2430743_0_0_1"/>
<organism evidence="2">
    <name type="scientific">Oryza meridionalis</name>
    <dbReference type="NCBI Taxonomy" id="40149"/>
    <lineage>
        <taxon>Eukaryota</taxon>
        <taxon>Viridiplantae</taxon>
        <taxon>Streptophyta</taxon>
        <taxon>Embryophyta</taxon>
        <taxon>Tracheophyta</taxon>
        <taxon>Spermatophyta</taxon>
        <taxon>Magnoliopsida</taxon>
        <taxon>Liliopsida</taxon>
        <taxon>Poales</taxon>
        <taxon>Poaceae</taxon>
        <taxon>BOP clade</taxon>
        <taxon>Oryzoideae</taxon>
        <taxon>Oryzeae</taxon>
        <taxon>Oryzinae</taxon>
        <taxon>Oryza</taxon>
    </lineage>
</organism>
<reference evidence="2" key="1">
    <citation type="submission" date="2015-04" db="UniProtKB">
        <authorList>
            <consortium name="EnsemblPlants"/>
        </authorList>
    </citation>
    <scope>IDENTIFICATION</scope>
</reference>
<reference evidence="2" key="2">
    <citation type="submission" date="2018-05" db="EMBL/GenBank/DDBJ databases">
        <title>OmerRS3 (Oryza meridionalis Reference Sequence Version 3).</title>
        <authorList>
            <person name="Zhang J."/>
            <person name="Kudrna D."/>
            <person name="Lee S."/>
            <person name="Talag J."/>
            <person name="Welchert J."/>
            <person name="Wing R.A."/>
        </authorList>
    </citation>
    <scope>NUCLEOTIDE SEQUENCE [LARGE SCALE GENOMIC DNA]</scope>
    <source>
        <strain evidence="2">cv. OR44</strain>
    </source>
</reference>
<dbReference type="Proteomes" id="UP000008021">
    <property type="component" value="Chromosome 3"/>
</dbReference>
<dbReference type="AlphaFoldDB" id="A0A0E0CV52"/>
<keyword evidence="3" id="KW-1185">Reference proteome</keyword>
<evidence type="ECO:0000313" key="2">
    <source>
        <dbReference type="EnsemblPlants" id="OMERI03G03430.1"/>
    </source>
</evidence>
<feature type="compositionally biased region" description="Basic and acidic residues" evidence="1">
    <location>
        <begin position="44"/>
        <end position="53"/>
    </location>
</feature>
<dbReference type="Gramene" id="OMERI03G03430.1">
    <property type="protein sequence ID" value="OMERI03G03430.1"/>
    <property type="gene ID" value="OMERI03G03430"/>
</dbReference>
<proteinExistence type="predicted"/>
<name>A0A0E0CV52_9ORYZ</name>
<feature type="region of interest" description="Disordered" evidence="1">
    <location>
        <begin position="39"/>
        <end position="91"/>
    </location>
</feature>
<protein>
    <submittedName>
        <fullName evidence="2">Uncharacterized protein</fullName>
    </submittedName>
</protein>